<evidence type="ECO:0000256" key="1">
    <source>
        <dbReference type="SAM" id="MobiDB-lite"/>
    </source>
</evidence>
<dbReference type="Proteomes" id="UP000554482">
    <property type="component" value="Unassembled WGS sequence"/>
</dbReference>
<reference evidence="2 3" key="1">
    <citation type="submission" date="2020-06" db="EMBL/GenBank/DDBJ databases">
        <title>Transcriptomic and genomic resources for Thalictrum thalictroides and T. hernandezii: Facilitating candidate gene discovery in an emerging model plant lineage.</title>
        <authorList>
            <person name="Arias T."/>
            <person name="Riano-Pachon D.M."/>
            <person name="Di Stilio V.S."/>
        </authorList>
    </citation>
    <scope>NUCLEOTIDE SEQUENCE [LARGE SCALE GENOMIC DNA]</scope>
    <source>
        <strain evidence="3">cv. WT478/WT964</strain>
        <tissue evidence="2">Leaves</tissue>
    </source>
</reference>
<dbReference type="EMBL" id="JABWDY010033832">
    <property type="protein sequence ID" value="KAF5183175.1"/>
    <property type="molecule type" value="Genomic_DNA"/>
</dbReference>
<accession>A0A7J6VG30</accession>
<gene>
    <name evidence="2" type="ORF">FRX31_027239</name>
</gene>
<sequence>MDEFTSKTFYNFIFDEQILGLDICGATIVGDEMARGIPGGQKRNQWWKEPMLILIPFSLSLDTLHQILKGALTFTGALDPLSEAVAKPKDILDSFRNIEFCFLLHHRMQSLYVSSMVRGSRIQLMRAGQRYVFGNYHNKQRRLLIQPKGSVRKPSAPMVDSDSICSSSASKKPKRKHEESFGTSC</sequence>
<evidence type="ECO:0000313" key="2">
    <source>
        <dbReference type="EMBL" id="KAF5183175.1"/>
    </source>
</evidence>
<proteinExistence type="predicted"/>
<dbReference type="AlphaFoldDB" id="A0A7J6VG30"/>
<feature type="compositionally biased region" description="Basic and acidic residues" evidence="1">
    <location>
        <begin position="176"/>
        <end position="185"/>
    </location>
</feature>
<name>A0A7J6VG30_THATH</name>
<feature type="compositionally biased region" description="Low complexity" evidence="1">
    <location>
        <begin position="161"/>
        <end position="170"/>
    </location>
</feature>
<organism evidence="2 3">
    <name type="scientific">Thalictrum thalictroides</name>
    <name type="common">Rue-anemone</name>
    <name type="synonym">Anemone thalictroides</name>
    <dbReference type="NCBI Taxonomy" id="46969"/>
    <lineage>
        <taxon>Eukaryota</taxon>
        <taxon>Viridiplantae</taxon>
        <taxon>Streptophyta</taxon>
        <taxon>Embryophyta</taxon>
        <taxon>Tracheophyta</taxon>
        <taxon>Spermatophyta</taxon>
        <taxon>Magnoliopsida</taxon>
        <taxon>Ranunculales</taxon>
        <taxon>Ranunculaceae</taxon>
        <taxon>Thalictroideae</taxon>
        <taxon>Thalictrum</taxon>
    </lineage>
</organism>
<evidence type="ECO:0000313" key="3">
    <source>
        <dbReference type="Proteomes" id="UP000554482"/>
    </source>
</evidence>
<dbReference type="OrthoDB" id="66620at2759"/>
<keyword evidence="3" id="KW-1185">Reference proteome</keyword>
<protein>
    <submittedName>
        <fullName evidence="2">Uncharacterized protein</fullName>
    </submittedName>
</protein>
<comment type="caution">
    <text evidence="2">The sequence shown here is derived from an EMBL/GenBank/DDBJ whole genome shotgun (WGS) entry which is preliminary data.</text>
</comment>
<feature type="region of interest" description="Disordered" evidence="1">
    <location>
        <begin position="150"/>
        <end position="185"/>
    </location>
</feature>